<dbReference type="GO" id="GO:0005634">
    <property type="term" value="C:nucleus"/>
    <property type="evidence" value="ECO:0007669"/>
    <property type="project" value="UniProtKB-SubCell"/>
</dbReference>
<feature type="region of interest" description="Disordered" evidence="7">
    <location>
        <begin position="193"/>
        <end position="225"/>
    </location>
</feature>
<dbReference type="EMBL" id="JAATWM020000072">
    <property type="protein sequence ID" value="KAF9869436.1"/>
    <property type="molecule type" value="Genomic_DNA"/>
</dbReference>
<comment type="subcellular location">
    <subcellularLocation>
        <location evidence="1 5 6">Nucleus</location>
    </subcellularLocation>
</comment>
<feature type="compositionally biased region" description="Low complexity" evidence="7">
    <location>
        <begin position="34"/>
        <end position="54"/>
    </location>
</feature>
<feature type="region of interest" description="Disordered" evidence="7">
    <location>
        <begin position="403"/>
        <end position="439"/>
    </location>
</feature>
<comment type="caution">
    <text evidence="9">The sequence shown here is derived from an EMBL/GenBank/DDBJ whole genome shotgun (WGS) entry which is preliminary data.</text>
</comment>
<dbReference type="PROSITE" id="PS00027">
    <property type="entry name" value="HOMEOBOX_1"/>
    <property type="match status" value="1"/>
</dbReference>
<sequence length="597" mass="64082">MSASDLSPPVSTSAVTNSPPSSSDSSSQLEHFTTELTSEPSQPSPSTTITTPTTDVSHPEPERHPKGKRKRTAAKDKTILENAYLANAKPDKAARLEIVKRVSLNEKEVQIWFQNRRQNDRRKSRPLSAQEIAAIRNGGMVPLSSDPLAYSSSLPEETTSPAADCASTNGPPPMETPVKPAYTGAVGAVEAPRTISPSISTTNTECKTLETPSSQLSGPASQPQSASFSFSSSIGFLSNRWNPASPFSTPSTLNRSADDTPRSGQCPPSSAETTASAAPILPPPQSHVRLSLSLEGKAELVSNEASPPRLQSTGIFSDLSSLPQVRSRPFQRSHSALPSVTLPPISALTDSLPPTMSRGRSRDAHAWELCCDADTRDELTAQAENESNGSAVAAISLLRSTSGVLQNNNSKRNSPASRSMTRSQQAKKPKLSRTSSSAARIQTPLVDVVESVNGPVHKTEPRKLQLNMLLSPSGDSDKENWLPDDEGHSRRVPSSQEPRRPIPTTTASQPNARRTGRVLQDHPGPVIFSGNRARTMPAMGRRDSGKDLSIFEDEDDAQSPKPTDEVERFMRGEVSPSKKGDMDCIAGLLSLSQGNWR</sequence>
<dbReference type="SUPFAM" id="SSF46689">
    <property type="entry name" value="Homeodomain-like"/>
    <property type="match status" value="1"/>
</dbReference>
<organism evidence="9 10">
    <name type="scientific">Colletotrichum karsti</name>
    <dbReference type="NCBI Taxonomy" id="1095194"/>
    <lineage>
        <taxon>Eukaryota</taxon>
        <taxon>Fungi</taxon>
        <taxon>Dikarya</taxon>
        <taxon>Ascomycota</taxon>
        <taxon>Pezizomycotina</taxon>
        <taxon>Sordariomycetes</taxon>
        <taxon>Hypocreomycetidae</taxon>
        <taxon>Glomerellales</taxon>
        <taxon>Glomerellaceae</taxon>
        <taxon>Colletotrichum</taxon>
        <taxon>Colletotrichum boninense species complex</taxon>
    </lineage>
</organism>
<dbReference type="Gene3D" id="1.10.10.60">
    <property type="entry name" value="Homeodomain-like"/>
    <property type="match status" value="1"/>
</dbReference>
<dbReference type="InterPro" id="IPR001356">
    <property type="entry name" value="HD"/>
</dbReference>
<dbReference type="Pfam" id="PF00046">
    <property type="entry name" value="Homeodomain"/>
    <property type="match status" value="1"/>
</dbReference>
<feature type="region of interest" description="Disordered" evidence="7">
    <location>
        <begin position="459"/>
        <end position="565"/>
    </location>
</feature>
<dbReference type="AlphaFoldDB" id="A0A9P6HW94"/>
<dbReference type="GO" id="GO:0000981">
    <property type="term" value="F:DNA-binding transcription factor activity, RNA polymerase II-specific"/>
    <property type="evidence" value="ECO:0007669"/>
    <property type="project" value="InterPro"/>
</dbReference>
<feature type="compositionally biased region" description="Low complexity" evidence="7">
    <location>
        <begin position="7"/>
        <end position="27"/>
    </location>
</feature>
<feature type="region of interest" description="Disordered" evidence="7">
    <location>
        <begin position="247"/>
        <end position="286"/>
    </location>
</feature>
<evidence type="ECO:0000313" key="10">
    <source>
        <dbReference type="Proteomes" id="UP000781932"/>
    </source>
</evidence>
<feature type="DNA-binding region" description="Homeobox" evidence="5">
    <location>
        <begin position="65"/>
        <end position="124"/>
    </location>
</feature>
<reference evidence="9" key="1">
    <citation type="submission" date="2020-03" db="EMBL/GenBank/DDBJ databases">
        <authorList>
            <person name="He L."/>
        </authorList>
    </citation>
    <scope>NUCLEOTIDE SEQUENCE</scope>
    <source>
        <strain evidence="9">CkLH20</strain>
    </source>
</reference>
<dbReference type="InterPro" id="IPR009057">
    <property type="entry name" value="Homeodomain-like_sf"/>
</dbReference>
<dbReference type="PROSITE" id="PS50071">
    <property type="entry name" value="HOMEOBOX_2"/>
    <property type="match status" value="1"/>
</dbReference>
<protein>
    <submittedName>
        <fullName evidence="9">Homeobox transcription factor</fullName>
    </submittedName>
</protein>
<dbReference type="PANTHER" id="PTHR24323">
    <property type="entry name" value="CEH-10 HOMEODOMAIN-CONTAINING HOMOLOG"/>
    <property type="match status" value="1"/>
</dbReference>
<evidence type="ECO:0000256" key="4">
    <source>
        <dbReference type="ARBA" id="ARBA00023242"/>
    </source>
</evidence>
<feature type="compositionally biased region" description="Polar residues" evidence="7">
    <location>
        <begin position="503"/>
        <end position="512"/>
    </location>
</feature>
<dbReference type="CDD" id="cd00086">
    <property type="entry name" value="homeodomain"/>
    <property type="match status" value="1"/>
</dbReference>
<evidence type="ECO:0000256" key="1">
    <source>
        <dbReference type="ARBA" id="ARBA00004123"/>
    </source>
</evidence>
<dbReference type="SMART" id="SM00389">
    <property type="entry name" value="HOX"/>
    <property type="match status" value="1"/>
</dbReference>
<dbReference type="RefSeq" id="XP_038738897.1">
    <property type="nucleotide sequence ID" value="XM_038895809.1"/>
</dbReference>
<keyword evidence="2 5" id="KW-0238">DNA-binding</keyword>
<keyword evidence="4 5" id="KW-0539">Nucleus</keyword>
<feature type="compositionally biased region" description="Polar residues" evidence="7">
    <location>
        <begin position="195"/>
        <end position="206"/>
    </location>
</feature>
<dbReference type="OrthoDB" id="6159439at2759"/>
<dbReference type="PANTHER" id="PTHR24323:SF7">
    <property type="entry name" value="HOMEOBOX DOMAIN-CONTAINING PROTEIN"/>
    <property type="match status" value="1"/>
</dbReference>
<feature type="region of interest" description="Disordered" evidence="7">
    <location>
        <begin position="138"/>
        <end position="180"/>
    </location>
</feature>
<feature type="compositionally biased region" description="Basic and acidic residues" evidence="7">
    <location>
        <begin position="475"/>
        <end position="489"/>
    </location>
</feature>
<accession>A0A9P6HW94</accession>
<reference evidence="9" key="2">
    <citation type="submission" date="2020-11" db="EMBL/GenBank/DDBJ databases">
        <title>Whole genome sequencing of Colletotrichum sp.</title>
        <authorList>
            <person name="Li H."/>
        </authorList>
    </citation>
    <scope>NUCLEOTIDE SEQUENCE</scope>
    <source>
        <strain evidence="9">CkLH20</strain>
    </source>
</reference>
<name>A0A9P6HW94_9PEZI</name>
<evidence type="ECO:0000256" key="6">
    <source>
        <dbReference type="RuleBase" id="RU000682"/>
    </source>
</evidence>
<evidence type="ECO:0000256" key="5">
    <source>
        <dbReference type="PROSITE-ProRule" id="PRU00108"/>
    </source>
</evidence>
<feature type="compositionally biased region" description="Low complexity" evidence="7">
    <location>
        <begin position="212"/>
        <end position="225"/>
    </location>
</feature>
<evidence type="ECO:0000256" key="7">
    <source>
        <dbReference type="SAM" id="MobiDB-lite"/>
    </source>
</evidence>
<feature type="region of interest" description="Disordered" evidence="7">
    <location>
        <begin position="1"/>
        <end position="77"/>
    </location>
</feature>
<dbReference type="Proteomes" id="UP000781932">
    <property type="component" value="Unassembled WGS sequence"/>
</dbReference>
<evidence type="ECO:0000256" key="3">
    <source>
        <dbReference type="ARBA" id="ARBA00023155"/>
    </source>
</evidence>
<feature type="compositionally biased region" description="Low complexity" evidence="7">
    <location>
        <begin position="267"/>
        <end position="279"/>
    </location>
</feature>
<feature type="compositionally biased region" description="Polar residues" evidence="7">
    <location>
        <begin position="150"/>
        <end position="169"/>
    </location>
</feature>
<proteinExistence type="predicted"/>
<keyword evidence="3 5" id="KW-0371">Homeobox</keyword>
<dbReference type="GO" id="GO:0000976">
    <property type="term" value="F:transcription cis-regulatory region binding"/>
    <property type="evidence" value="ECO:0007669"/>
    <property type="project" value="TreeGrafter"/>
</dbReference>
<feature type="domain" description="Homeobox" evidence="8">
    <location>
        <begin position="63"/>
        <end position="123"/>
    </location>
</feature>
<feature type="compositionally biased region" description="Polar residues" evidence="7">
    <location>
        <begin position="403"/>
        <end position="424"/>
    </location>
</feature>
<evidence type="ECO:0000259" key="8">
    <source>
        <dbReference type="PROSITE" id="PS50071"/>
    </source>
</evidence>
<evidence type="ECO:0000256" key="2">
    <source>
        <dbReference type="ARBA" id="ARBA00023125"/>
    </source>
</evidence>
<evidence type="ECO:0000313" key="9">
    <source>
        <dbReference type="EMBL" id="KAF9869436.1"/>
    </source>
</evidence>
<gene>
    <name evidence="9" type="ORF">CkaCkLH20_13098</name>
</gene>
<dbReference type="InterPro" id="IPR017970">
    <property type="entry name" value="Homeobox_CS"/>
</dbReference>
<dbReference type="GeneID" id="62168883"/>
<dbReference type="InterPro" id="IPR051775">
    <property type="entry name" value="Homeobox_domain"/>
</dbReference>
<keyword evidence="10" id="KW-1185">Reference proteome</keyword>